<evidence type="ECO:0000256" key="2">
    <source>
        <dbReference type="ARBA" id="ARBA00022898"/>
    </source>
</evidence>
<proteinExistence type="predicted"/>
<dbReference type="InterPro" id="IPR015421">
    <property type="entry name" value="PyrdxlP-dep_Trfase_major"/>
</dbReference>
<dbReference type="InterPro" id="IPR037029">
    <property type="entry name" value="Alliinase_N_sf"/>
</dbReference>
<feature type="domain" description="Alliinase C-terminal" evidence="3">
    <location>
        <begin position="68"/>
        <end position="239"/>
    </location>
</feature>
<dbReference type="InterPro" id="IPR015424">
    <property type="entry name" value="PyrdxlP-dep_Trfase"/>
</dbReference>
<comment type="cofactor">
    <cofactor evidence="1">
        <name>pyridoxal 5'-phosphate</name>
        <dbReference type="ChEBI" id="CHEBI:597326"/>
    </cofactor>
</comment>
<dbReference type="PANTHER" id="PTHR43795">
    <property type="entry name" value="BIFUNCTIONAL ASPARTATE AMINOTRANSFERASE AND GLUTAMATE/ASPARTATE-PREPHENATE AMINOTRANSFERASE-RELATED"/>
    <property type="match status" value="1"/>
</dbReference>
<keyword evidence="2" id="KW-0663">Pyridoxal phosphate</keyword>
<sequence>MARDNGDGLAAIAGRIGVLGSVALNIVALAIYLRGRAAAEKQASKKVKKAAAVAPSSGKPPVACDSVINLDHGDPTMFEPFWRGPIGESATLVIPGWQTMSYFSDVGNLCWFLEPSFEREVRRLHRLVGNAAVEGYHVLVGTGSSQLFQAALYALAPPTADTPLSVVSTTPFYSMYPPLTDFLSSGLYRWAGDANTFDGDDYIEVVCSPSNPDGSIREAVLKSKSGKDIHDLAYYWPQWALVKDKEVAQKMSKFMEQSTIGVCKDAQLRAAKVLGAVTDGYEHQLATAAGGDANLLFHYARRKMAHRWSVEVQGAHEAGGAPRE</sequence>
<evidence type="ECO:0000256" key="1">
    <source>
        <dbReference type="ARBA" id="ARBA00001933"/>
    </source>
</evidence>
<dbReference type="Pfam" id="PF04864">
    <property type="entry name" value="Alliinase_C"/>
    <property type="match status" value="1"/>
</dbReference>
<accession>M8C753</accession>
<dbReference type="PANTHER" id="PTHR43795:SF22">
    <property type="entry name" value="TRYPTOPHAN AMINOTRANSFERASE-RELATED PROTEIN 2"/>
    <property type="match status" value="1"/>
</dbReference>
<dbReference type="EnsemblPlants" id="EMT22837">
    <property type="protein sequence ID" value="EMT22837"/>
    <property type="gene ID" value="F775_43322"/>
</dbReference>
<reference evidence="4" key="1">
    <citation type="submission" date="2015-06" db="UniProtKB">
        <authorList>
            <consortium name="EnsemblPlants"/>
        </authorList>
    </citation>
    <scope>IDENTIFICATION</scope>
</reference>
<name>M8C753_AEGTA</name>
<dbReference type="InterPro" id="IPR006948">
    <property type="entry name" value="Alliinase_C"/>
</dbReference>
<dbReference type="GO" id="GO:0008483">
    <property type="term" value="F:transaminase activity"/>
    <property type="evidence" value="ECO:0007669"/>
    <property type="project" value="TreeGrafter"/>
</dbReference>
<dbReference type="AlphaFoldDB" id="M8C753"/>
<protein>
    <recommendedName>
        <fullName evidence="3">Alliinase C-terminal domain-containing protein</fullName>
    </recommendedName>
</protein>
<evidence type="ECO:0000313" key="4">
    <source>
        <dbReference type="EnsemblPlants" id="EMT22837"/>
    </source>
</evidence>
<dbReference type="Gene3D" id="2.10.25.30">
    <property type="entry name" value="EGF-like, alliinase"/>
    <property type="match status" value="1"/>
</dbReference>
<dbReference type="SUPFAM" id="SSF53383">
    <property type="entry name" value="PLP-dependent transferases"/>
    <property type="match status" value="1"/>
</dbReference>
<organism evidence="4">
    <name type="scientific">Aegilops tauschii</name>
    <name type="common">Tausch's goatgrass</name>
    <name type="synonym">Aegilops squarrosa</name>
    <dbReference type="NCBI Taxonomy" id="37682"/>
    <lineage>
        <taxon>Eukaryota</taxon>
        <taxon>Viridiplantae</taxon>
        <taxon>Streptophyta</taxon>
        <taxon>Embryophyta</taxon>
        <taxon>Tracheophyta</taxon>
        <taxon>Spermatophyta</taxon>
        <taxon>Magnoliopsida</taxon>
        <taxon>Liliopsida</taxon>
        <taxon>Poales</taxon>
        <taxon>Poaceae</taxon>
        <taxon>BOP clade</taxon>
        <taxon>Pooideae</taxon>
        <taxon>Triticodae</taxon>
        <taxon>Triticeae</taxon>
        <taxon>Triticinae</taxon>
        <taxon>Aegilops</taxon>
    </lineage>
</organism>
<dbReference type="Gene3D" id="3.40.640.10">
    <property type="entry name" value="Type I PLP-dependent aspartate aminotransferase-like (Major domain)"/>
    <property type="match status" value="2"/>
</dbReference>
<evidence type="ECO:0000259" key="3">
    <source>
        <dbReference type="Pfam" id="PF04864"/>
    </source>
</evidence>
<dbReference type="GO" id="GO:0016846">
    <property type="term" value="F:carbon-sulfur lyase activity"/>
    <property type="evidence" value="ECO:0007669"/>
    <property type="project" value="InterPro"/>
</dbReference>
<dbReference type="GO" id="GO:0006520">
    <property type="term" value="P:amino acid metabolic process"/>
    <property type="evidence" value="ECO:0007669"/>
    <property type="project" value="TreeGrafter"/>
</dbReference>
<dbReference type="InterPro" id="IPR050478">
    <property type="entry name" value="Ethylene_sulfur-biosynth"/>
</dbReference>